<keyword evidence="1" id="KW-0812">Transmembrane</keyword>
<organism evidence="3 4">
    <name type="scientific">Candidatus Liptonbacteria bacterium GWC1_60_9</name>
    <dbReference type="NCBI Taxonomy" id="1798645"/>
    <lineage>
        <taxon>Bacteria</taxon>
        <taxon>Candidatus Liptoniibacteriota</taxon>
    </lineage>
</organism>
<accession>A0A1G2C7H5</accession>
<name>A0A1G2C7H5_9BACT</name>
<sequence>MKTFGKIALPLAAAVAIAAMPLLSLAAVETLPEGPRSIEEIIDILERLLNWMFTLLMIVAVMFILYAAFIYLTAGGDPEKVKTASNQLIYAAVAIAVALVAQGIRFIVAQLVGA</sequence>
<dbReference type="Proteomes" id="UP000176349">
    <property type="component" value="Unassembled WGS sequence"/>
</dbReference>
<dbReference type="EMBL" id="MHKV01000038">
    <property type="protein sequence ID" value="OGY96719.1"/>
    <property type="molecule type" value="Genomic_DNA"/>
</dbReference>
<evidence type="ECO:0000256" key="1">
    <source>
        <dbReference type="SAM" id="Phobius"/>
    </source>
</evidence>
<evidence type="ECO:0008006" key="5">
    <source>
        <dbReference type="Google" id="ProtNLM"/>
    </source>
</evidence>
<reference evidence="3 4" key="1">
    <citation type="journal article" date="2016" name="Nat. Commun.">
        <title>Thousands of microbial genomes shed light on interconnected biogeochemical processes in an aquifer system.</title>
        <authorList>
            <person name="Anantharaman K."/>
            <person name="Brown C.T."/>
            <person name="Hug L.A."/>
            <person name="Sharon I."/>
            <person name="Castelle C.J."/>
            <person name="Probst A.J."/>
            <person name="Thomas B.C."/>
            <person name="Singh A."/>
            <person name="Wilkins M.J."/>
            <person name="Karaoz U."/>
            <person name="Brodie E.L."/>
            <person name="Williams K.H."/>
            <person name="Hubbard S.S."/>
            <person name="Banfield J.F."/>
        </authorList>
    </citation>
    <scope>NUCLEOTIDE SEQUENCE [LARGE SCALE GENOMIC DNA]</scope>
</reference>
<evidence type="ECO:0000313" key="4">
    <source>
        <dbReference type="Proteomes" id="UP000176349"/>
    </source>
</evidence>
<feature type="chain" id="PRO_5009582234" description="Conjugal transfer protein TrbC" evidence="2">
    <location>
        <begin position="27"/>
        <end position="114"/>
    </location>
</feature>
<feature type="transmembrane region" description="Helical" evidence="1">
    <location>
        <begin position="50"/>
        <end position="76"/>
    </location>
</feature>
<keyword evidence="1" id="KW-0472">Membrane</keyword>
<dbReference type="AlphaFoldDB" id="A0A1G2C7H5"/>
<feature type="transmembrane region" description="Helical" evidence="1">
    <location>
        <begin position="88"/>
        <end position="108"/>
    </location>
</feature>
<keyword evidence="2" id="KW-0732">Signal</keyword>
<gene>
    <name evidence="3" type="ORF">A2128_00610</name>
</gene>
<feature type="signal peptide" evidence="2">
    <location>
        <begin position="1"/>
        <end position="26"/>
    </location>
</feature>
<dbReference type="InterPro" id="IPR043993">
    <property type="entry name" value="T4SS_pilin"/>
</dbReference>
<dbReference type="Pfam" id="PF18895">
    <property type="entry name" value="T4SS_pilin"/>
    <property type="match status" value="1"/>
</dbReference>
<protein>
    <recommendedName>
        <fullName evidence="5">Conjugal transfer protein TrbC</fullName>
    </recommendedName>
</protein>
<evidence type="ECO:0000256" key="2">
    <source>
        <dbReference type="SAM" id="SignalP"/>
    </source>
</evidence>
<proteinExistence type="predicted"/>
<keyword evidence="1" id="KW-1133">Transmembrane helix</keyword>
<comment type="caution">
    <text evidence="3">The sequence shown here is derived from an EMBL/GenBank/DDBJ whole genome shotgun (WGS) entry which is preliminary data.</text>
</comment>
<evidence type="ECO:0000313" key="3">
    <source>
        <dbReference type="EMBL" id="OGY96719.1"/>
    </source>
</evidence>